<dbReference type="Proteomes" id="UP001140560">
    <property type="component" value="Unassembled WGS sequence"/>
</dbReference>
<evidence type="ECO:0000313" key="3">
    <source>
        <dbReference type="Proteomes" id="UP001140560"/>
    </source>
</evidence>
<name>A0A9W8YAH6_9PLEO</name>
<accession>A0A9W8YAH6</accession>
<feature type="region of interest" description="Disordered" evidence="1">
    <location>
        <begin position="1"/>
        <end position="58"/>
    </location>
</feature>
<feature type="region of interest" description="Disordered" evidence="1">
    <location>
        <begin position="407"/>
        <end position="454"/>
    </location>
</feature>
<dbReference type="AlphaFoldDB" id="A0A9W8YAH6"/>
<organism evidence="2 3">
    <name type="scientific">Neocucurbitaria cava</name>
    <dbReference type="NCBI Taxonomy" id="798079"/>
    <lineage>
        <taxon>Eukaryota</taxon>
        <taxon>Fungi</taxon>
        <taxon>Dikarya</taxon>
        <taxon>Ascomycota</taxon>
        <taxon>Pezizomycotina</taxon>
        <taxon>Dothideomycetes</taxon>
        <taxon>Pleosporomycetidae</taxon>
        <taxon>Pleosporales</taxon>
        <taxon>Pleosporineae</taxon>
        <taxon>Cucurbitariaceae</taxon>
        <taxon>Neocucurbitaria</taxon>
    </lineage>
</organism>
<feature type="compositionally biased region" description="Low complexity" evidence="1">
    <location>
        <begin position="434"/>
        <end position="448"/>
    </location>
</feature>
<feature type="compositionally biased region" description="Basic and acidic residues" evidence="1">
    <location>
        <begin position="282"/>
        <end position="301"/>
    </location>
</feature>
<gene>
    <name evidence="2" type="ORF">N0V83_004889</name>
</gene>
<dbReference type="OrthoDB" id="3799856at2759"/>
<reference evidence="2" key="1">
    <citation type="submission" date="2022-10" db="EMBL/GenBank/DDBJ databases">
        <title>Tapping the CABI collections for fungal endophytes: first genome assemblies for Collariella, Neodidymelliopsis, Ascochyta clinopodiicola, Didymella pomorum, Didymosphaeria variabile, Neocosmospora piperis and Neocucurbitaria cava.</title>
        <authorList>
            <person name="Hill R."/>
        </authorList>
    </citation>
    <scope>NUCLEOTIDE SEQUENCE</scope>
    <source>
        <strain evidence="2">IMI 356814</strain>
    </source>
</reference>
<proteinExistence type="predicted"/>
<feature type="region of interest" description="Disordered" evidence="1">
    <location>
        <begin position="220"/>
        <end position="301"/>
    </location>
</feature>
<comment type="caution">
    <text evidence="2">The sequence shown here is derived from an EMBL/GenBank/DDBJ whole genome shotgun (WGS) entry which is preliminary data.</text>
</comment>
<keyword evidence="3" id="KW-1185">Reference proteome</keyword>
<dbReference type="EMBL" id="JAPEUY010000008">
    <property type="protein sequence ID" value="KAJ4370371.1"/>
    <property type="molecule type" value="Genomic_DNA"/>
</dbReference>
<evidence type="ECO:0000313" key="2">
    <source>
        <dbReference type="EMBL" id="KAJ4370371.1"/>
    </source>
</evidence>
<feature type="compositionally biased region" description="Basic residues" evidence="1">
    <location>
        <begin position="1"/>
        <end position="11"/>
    </location>
</feature>
<protein>
    <submittedName>
        <fullName evidence="2">Uncharacterized protein</fullName>
    </submittedName>
</protein>
<sequence length="653" mass="73801">MADGHKKRKSSKSPSPDAGWKRVRRAPHSALDHSRQPGNDTRLAPAESAFRGDKDPYFPLQSERAASLSDRDEWAFRLKVISSSTALHHDVFEQAVQGIVRICFPQGVLEELGIDILARHMRAENAPVENIAKMRDIFRAEMIHRITWMLSEYLDTPARVETSVQSIIAASARLHSDKIGSDVLGDVVASLNGLRARVPVNSTERLATNDVFRHVLSDDRSGTVNEASSDSEVEHLEQSPVIKKRKKNRNRSEHYETDEFELNVIEPAPAPKNNKKKKKKKRESDDNSKLQENDQRTDELSSEDIHKYFKGANDVFAFHALPIAKKKLGENAKRKEIRHAMESILADMHDEEYGKWVESHQRLLAGDTGMLVRVEQDLTSHKGAATPAPIEARTPLGKFLGSVKRNFSRRSEHRNRASALSPLDQPSKSEIKTDTSASTATTTAFMHSSTKDNSSPVSIGVQMIDGSMIVTTKEMLKGRLLGHDVPDFLRRTAVKVRADMERKLVPWVVAKLSSFPELMAEPFIFVDMMPWVTCVLDIMCDPHMSMERGNNIAIKGKIFSALEERGLTRVRYIKLRASNHADLFQDTRFGPHGETISWQIGDLLGKSGRSNETRSGYLERILRRLAFTYRKEFPDLKSTLLVRTWERETGQTW</sequence>
<evidence type="ECO:0000256" key="1">
    <source>
        <dbReference type="SAM" id="MobiDB-lite"/>
    </source>
</evidence>